<accession>A0A4S3TIQ1</accession>
<dbReference type="AlphaFoldDB" id="A0A4S3TIQ1"/>
<proteinExistence type="predicted"/>
<protein>
    <recommendedName>
        <fullName evidence="4">DUF1109 domain-containing protein</fullName>
    </recommendedName>
</protein>
<feature type="transmembrane region" description="Helical" evidence="1">
    <location>
        <begin position="10"/>
        <end position="27"/>
    </location>
</feature>
<evidence type="ECO:0000256" key="1">
    <source>
        <dbReference type="SAM" id="Phobius"/>
    </source>
</evidence>
<dbReference type="EMBL" id="RBZW01000062">
    <property type="protein sequence ID" value="THE63420.1"/>
    <property type="molecule type" value="Genomic_DNA"/>
</dbReference>
<feature type="transmembrane region" description="Helical" evidence="1">
    <location>
        <begin position="33"/>
        <end position="57"/>
    </location>
</feature>
<feature type="transmembrane region" description="Helical" evidence="1">
    <location>
        <begin position="122"/>
        <end position="142"/>
    </location>
</feature>
<comment type="caution">
    <text evidence="2">The sequence shown here is derived from an EMBL/GenBank/DDBJ whole genome shotgun (WGS) entry which is preliminary data.</text>
</comment>
<keyword evidence="1" id="KW-0812">Transmembrane</keyword>
<keyword evidence="1" id="KW-1133">Transmembrane helix</keyword>
<feature type="transmembrane region" description="Helical" evidence="1">
    <location>
        <begin position="64"/>
        <end position="85"/>
    </location>
</feature>
<name>A0A4S3TIQ1_9EURY</name>
<dbReference type="RefSeq" id="WP_141466127.1">
    <property type="nucleotide sequence ID" value="NZ_RBZW01000062.1"/>
</dbReference>
<evidence type="ECO:0008006" key="4">
    <source>
        <dbReference type="Google" id="ProtNLM"/>
    </source>
</evidence>
<dbReference type="OrthoDB" id="236970at2157"/>
<sequence length="286" mass="30229">MNIDLDGGKVLYALGILFALGAFLYFVRDVVFGLSITVTAALLFVLFVAFFVGGLTLERDVLDVVAFVLAAIAYAVFLGYIVSRYELGETHIFLVLALSAALFVALGYGVRDRQVAVTPRTAGLVVVALLGVSLVLVGADILGGGVSYDIELEDSVAASVPEDVPDDRERVRAEAHLGTVTATNEFVFTRPVAPPSVEACVVGSGAVYDAHVPVNYDPPGYERSDVIGGSAAHSYDLEAHFVLDGNQTGETTFAVERGDDCDVTRAEPTLIVDIDGDLEGSRPTPV</sequence>
<keyword evidence="1" id="KW-0472">Membrane</keyword>
<gene>
    <name evidence="2" type="ORF">D8Y22_18405</name>
</gene>
<evidence type="ECO:0000313" key="2">
    <source>
        <dbReference type="EMBL" id="THE63420.1"/>
    </source>
</evidence>
<reference evidence="2 3" key="1">
    <citation type="submission" date="2018-10" db="EMBL/GenBank/DDBJ databases">
        <title>Natronolimnobius sp. XQ-INN 246 isolated from Inner Mongolia Autonomous Region of China.</title>
        <authorList>
            <person name="Xue Q."/>
        </authorList>
    </citation>
    <scope>NUCLEOTIDE SEQUENCE [LARGE SCALE GENOMIC DNA]</scope>
    <source>
        <strain evidence="2 3">XQ-INN 246</strain>
    </source>
</reference>
<feature type="transmembrane region" description="Helical" evidence="1">
    <location>
        <begin position="91"/>
        <end position="110"/>
    </location>
</feature>
<organism evidence="2 3">
    <name type="scientific">Salinadaptatus halalkaliphilus</name>
    <dbReference type="NCBI Taxonomy" id="2419781"/>
    <lineage>
        <taxon>Archaea</taxon>
        <taxon>Methanobacteriati</taxon>
        <taxon>Methanobacteriota</taxon>
        <taxon>Stenosarchaea group</taxon>
        <taxon>Halobacteria</taxon>
        <taxon>Halobacteriales</taxon>
        <taxon>Natrialbaceae</taxon>
        <taxon>Salinadaptatus</taxon>
    </lineage>
</organism>
<evidence type="ECO:0000313" key="3">
    <source>
        <dbReference type="Proteomes" id="UP000318864"/>
    </source>
</evidence>
<dbReference type="Proteomes" id="UP000318864">
    <property type="component" value="Unassembled WGS sequence"/>
</dbReference>
<keyword evidence="3" id="KW-1185">Reference proteome</keyword>